<evidence type="ECO:0000256" key="1">
    <source>
        <dbReference type="SAM" id="MobiDB-lite"/>
    </source>
</evidence>
<name>A0ABQ6IHS7_9MICO</name>
<feature type="compositionally biased region" description="Low complexity" evidence="1">
    <location>
        <begin position="141"/>
        <end position="152"/>
    </location>
</feature>
<organism evidence="3 4">
    <name type="scientific">Demequina litorisediminis</name>
    <dbReference type="NCBI Taxonomy" id="1849022"/>
    <lineage>
        <taxon>Bacteria</taxon>
        <taxon>Bacillati</taxon>
        <taxon>Actinomycetota</taxon>
        <taxon>Actinomycetes</taxon>
        <taxon>Micrococcales</taxon>
        <taxon>Demequinaceae</taxon>
        <taxon>Demequina</taxon>
    </lineage>
</organism>
<gene>
    <name evidence="3" type="ORF">GCM10025876_36390</name>
</gene>
<accession>A0ABQ6IHS7</accession>
<keyword evidence="4" id="KW-1185">Reference proteome</keyword>
<reference evidence="4" key="1">
    <citation type="journal article" date="2019" name="Int. J. Syst. Evol. Microbiol.">
        <title>The Global Catalogue of Microorganisms (GCM) 10K type strain sequencing project: providing services to taxonomists for standard genome sequencing and annotation.</title>
        <authorList>
            <consortium name="The Broad Institute Genomics Platform"/>
            <consortium name="The Broad Institute Genome Sequencing Center for Infectious Disease"/>
            <person name="Wu L."/>
            <person name="Ma J."/>
        </authorList>
    </citation>
    <scope>NUCLEOTIDE SEQUENCE [LARGE SCALE GENOMIC DNA]</scope>
    <source>
        <strain evidence="4">NBRC 112299</strain>
    </source>
</reference>
<sequence length="158" mass="16373">MSGATAAVVRPAWGETWPTLERFVEIGATRRVVPVVRRVLADGLTPVAVYRALGDERAGTFILESAEPDGTRGRFSFVGADSRATLTIQGDDARWAGDVPVGLTNGAPLETIRHALREPAVGAHSWASSADRRPGGGAGLGHHPPVGAHAALQGAPGD</sequence>
<dbReference type="Gene3D" id="3.60.120.10">
    <property type="entry name" value="Anthranilate synthase"/>
    <property type="match status" value="1"/>
</dbReference>
<evidence type="ECO:0000313" key="3">
    <source>
        <dbReference type="EMBL" id="GMA37435.1"/>
    </source>
</evidence>
<dbReference type="Proteomes" id="UP001157125">
    <property type="component" value="Unassembled WGS sequence"/>
</dbReference>
<dbReference type="Pfam" id="PF04715">
    <property type="entry name" value="Anth_synt_I_N"/>
    <property type="match status" value="1"/>
</dbReference>
<feature type="domain" description="Anthranilate synthase component I N-terminal" evidence="2">
    <location>
        <begin position="42"/>
        <end position="120"/>
    </location>
</feature>
<dbReference type="SUPFAM" id="SSF56322">
    <property type="entry name" value="ADC synthase"/>
    <property type="match status" value="1"/>
</dbReference>
<evidence type="ECO:0000313" key="4">
    <source>
        <dbReference type="Proteomes" id="UP001157125"/>
    </source>
</evidence>
<protein>
    <recommendedName>
        <fullName evidence="2">Anthranilate synthase component I N-terminal domain-containing protein</fullName>
    </recommendedName>
</protein>
<feature type="region of interest" description="Disordered" evidence="1">
    <location>
        <begin position="123"/>
        <end position="158"/>
    </location>
</feature>
<comment type="caution">
    <text evidence="3">The sequence shown here is derived from an EMBL/GenBank/DDBJ whole genome shotgun (WGS) entry which is preliminary data.</text>
</comment>
<dbReference type="InterPro" id="IPR005801">
    <property type="entry name" value="ADC_synthase"/>
</dbReference>
<dbReference type="EMBL" id="BSUN01000001">
    <property type="protein sequence ID" value="GMA37435.1"/>
    <property type="molecule type" value="Genomic_DNA"/>
</dbReference>
<proteinExistence type="predicted"/>
<evidence type="ECO:0000259" key="2">
    <source>
        <dbReference type="Pfam" id="PF04715"/>
    </source>
</evidence>
<dbReference type="InterPro" id="IPR006805">
    <property type="entry name" value="Anth_synth_I_N"/>
</dbReference>